<evidence type="ECO:0000313" key="10">
    <source>
        <dbReference type="Proteomes" id="UP000659630"/>
    </source>
</evidence>
<protein>
    <submittedName>
        <fullName evidence="9">Nicotinamide mononucleotide transporter</fullName>
    </submittedName>
</protein>
<keyword evidence="4" id="KW-1003">Cell membrane</keyword>
<evidence type="ECO:0000256" key="4">
    <source>
        <dbReference type="ARBA" id="ARBA00022475"/>
    </source>
</evidence>
<reference evidence="9" key="1">
    <citation type="submission" date="2020-08" db="EMBL/GenBank/DDBJ databases">
        <title>Genome public.</title>
        <authorList>
            <person name="Liu C."/>
            <person name="Sun Q."/>
        </authorList>
    </citation>
    <scope>NUCLEOTIDE SEQUENCE</scope>
    <source>
        <strain evidence="9">BX8</strain>
    </source>
</reference>
<dbReference type="EMBL" id="JACONZ010000001">
    <property type="protein sequence ID" value="MBC5580276.1"/>
    <property type="molecule type" value="Genomic_DNA"/>
</dbReference>
<evidence type="ECO:0000313" key="9">
    <source>
        <dbReference type="EMBL" id="MBC5580276.1"/>
    </source>
</evidence>
<dbReference type="Proteomes" id="UP000659630">
    <property type="component" value="Unassembled WGS sequence"/>
</dbReference>
<feature type="transmembrane region" description="Helical" evidence="8">
    <location>
        <begin position="171"/>
        <end position="193"/>
    </location>
</feature>
<proteinExistence type="inferred from homology"/>
<dbReference type="InterPro" id="IPR006419">
    <property type="entry name" value="NMN_transpt_PnuC"/>
</dbReference>
<dbReference type="GO" id="GO:0005886">
    <property type="term" value="C:plasma membrane"/>
    <property type="evidence" value="ECO:0007669"/>
    <property type="project" value="UniProtKB-SubCell"/>
</dbReference>
<feature type="transmembrane region" description="Helical" evidence="8">
    <location>
        <begin position="77"/>
        <end position="97"/>
    </location>
</feature>
<dbReference type="PANTHER" id="PTHR36122">
    <property type="entry name" value="NICOTINAMIDE RIBOSIDE TRANSPORTER PNUC"/>
    <property type="match status" value="1"/>
</dbReference>
<dbReference type="NCBIfam" id="TIGR01528">
    <property type="entry name" value="NMN_trans_PnuC"/>
    <property type="match status" value="1"/>
</dbReference>
<keyword evidence="6 8" id="KW-1133">Transmembrane helix</keyword>
<evidence type="ECO:0000256" key="7">
    <source>
        <dbReference type="ARBA" id="ARBA00023136"/>
    </source>
</evidence>
<keyword evidence="3" id="KW-0813">Transport</keyword>
<evidence type="ECO:0000256" key="5">
    <source>
        <dbReference type="ARBA" id="ARBA00022692"/>
    </source>
</evidence>
<feature type="transmembrane region" description="Helical" evidence="8">
    <location>
        <begin position="118"/>
        <end position="139"/>
    </location>
</feature>
<evidence type="ECO:0000256" key="8">
    <source>
        <dbReference type="SAM" id="Phobius"/>
    </source>
</evidence>
<comment type="similarity">
    <text evidence="2">Belongs to the nicotinamide ribonucleoside (NR) uptake permease (TC 4.B.1) family.</text>
</comment>
<keyword evidence="7 8" id="KW-0472">Membrane</keyword>
<keyword evidence="5 8" id="KW-0812">Transmembrane</keyword>
<gene>
    <name evidence="9" type="ORF">H8S23_02030</name>
</gene>
<organism evidence="9 10">
    <name type="scientific">Anaerofilum hominis</name>
    <dbReference type="NCBI Taxonomy" id="2763016"/>
    <lineage>
        <taxon>Bacteria</taxon>
        <taxon>Bacillati</taxon>
        <taxon>Bacillota</taxon>
        <taxon>Clostridia</taxon>
        <taxon>Eubacteriales</taxon>
        <taxon>Oscillospiraceae</taxon>
        <taxon>Anaerofilum</taxon>
    </lineage>
</organism>
<feature type="transmembrane region" description="Helical" evidence="8">
    <location>
        <begin position="145"/>
        <end position="164"/>
    </location>
</feature>
<sequence>MAFVIVVALGMVILFPELMLTNTSSTLLLSCSVINVIANPMCEIMVSKQFRGNFIFDIFAIELTYIILAWNLGWYTLMLSCIFFWIPVDVFSFIKWSKNIDREDENITVVKRLSWRKSFVLLTIVVIFSIVMGSIMSSIPGSQDSYLEAFATAMGMVNGVLLMLRYSEHWYAWIITTTLYLVMDISAGAYGLLIDDFAMLAVTFYGVYKWFTYTKVHNTIQDKIVF</sequence>
<accession>A0A923I4N6</accession>
<evidence type="ECO:0000256" key="1">
    <source>
        <dbReference type="ARBA" id="ARBA00004651"/>
    </source>
</evidence>
<evidence type="ECO:0000256" key="2">
    <source>
        <dbReference type="ARBA" id="ARBA00006669"/>
    </source>
</evidence>
<dbReference type="Pfam" id="PF04973">
    <property type="entry name" value="NMN_transporter"/>
    <property type="match status" value="1"/>
</dbReference>
<dbReference type="GO" id="GO:0034257">
    <property type="term" value="F:nicotinamide riboside transmembrane transporter activity"/>
    <property type="evidence" value="ECO:0007669"/>
    <property type="project" value="InterPro"/>
</dbReference>
<comment type="caution">
    <text evidence="9">The sequence shown here is derived from an EMBL/GenBank/DDBJ whole genome shotgun (WGS) entry which is preliminary data.</text>
</comment>
<dbReference type="AlphaFoldDB" id="A0A923I4N6"/>
<evidence type="ECO:0000256" key="6">
    <source>
        <dbReference type="ARBA" id="ARBA00022989"/>
    </source>
</evidence>
<dbReference type="PANTHER" id="PTHR36122:SF2">
    <property type="entry name" value="NICOTINAMIDE RIBOSIDE TRANSPORTER PNUC"/>
    <property type="match status" value="1"/>
</dbReference>
<comment type="subcellular location">
    <subcellularLocation>
        <location evidence="1">Cell membrane</location>
        <topology evidence="1">Multi-pass membrane protein</topology>
    </subcellularLocation>
</comment>
<name>A0A923I4N6_9FIRM</name>
<evidence type="ECO:0000256" key="3">
    <source>
        <dbReference type="ARBA" id="ARBA00022448"/>
    </source>
</evidence>
<keyword evidence="10" id="KW-1185">Reference proteome</keyword>